<dbReference type="SUPFAM" id="SSF57938">
    <property type="entry name" value="DnaJ/Hsp40 cysteine-rich domain"/>
    <property type="match status" value="1"/>
</dbReference>
<dbReference type="AlphaFoldDB" id="A0A6N2NK06"/>
<proteinExistence type="predicted"/>
<dbReference type="PANTHER" id="PTHR15852">
    <property type="entry name" value="PLASTID TRANSCRIPTIONALLY ACTIVE PROTEIN"/>
    <property type="match status" value="1"/>
</dbReference>
<protein>
    <submittedName>
        <fullName evidence="1">Uncharacterized protein</fullName>
    </submittedName>
</protein>
<dbReference type="EMBL" id="CAADRP010002196">
    <property type="protein sequence ID" value="VFU63345.1"/>
    <property type="molecule type" value="Genomic_DNA"/>
</dbReference>
<gene>
    <name evidence="1" type="ORF">SVIM_LOCUS481893</name>
</gene>
<sequence>MRPHEQPNQTVGILPPNLKSKLKRLSINLHVIIADQNCAGPYRKPGEKAIAGERERWELDQRRRGRDCGPIGPVFALALKGFPRERAQKIPEGQRCRWRQERDSGLGVPVDQNGDLIRTERSWVPLDVWRQRILEGKKKKEMLTVTVAPAKISYLRSLPLWPSNTTARRFLKPVNCIPPLQQQVHEEQLQVTSEIMCETCNGKGWLLCDFCKGLKTNVQADNKRLYRRCPSCRAIGYVLCSKCKVFKCVTFPNYNDGEDLLL</sequence>
<dbReference type="InterPro" id="IPR036410">
    <property type="entry name" value="HSP_DnaJ_Cys-rich_dom_sf"/>
</dbReference>
<reference evidence="1" key="1">
    <citation type="submission" date="2019-03" db="EMBL/GenBank/DDBJ databases">
        <authorList>
            <person name="Mank J."/>
            <person name="Almeida P."/>
        </authorList>
    </citation>
    <scope>NUCLEOTIDE SEQUENCE</scope>
    <source>
        <strain evidence="1">78183</strain>
    </source>
</reference>
<evidence type="ECO:0000313" key="1">
    <source>
        <dbReference type="EMBL" id="VFU63345.1"/>
    </source>
</evidence>
<organism evidence="1">
    <name type="scientific">Salix viminalis</name>
    <name type="common">Common osier</name>
    <name type="synonym">Basket willow</name>
    <dbReference type="NCBI Taxonomy" id="40686"/>
    <lineage>
        <taxon>Eukaryota</taxon>
        <taxon>Viridiplantae</taxon>
        <taxon>Streptophyta</taxon>
        <taxon>Embryophyta</taxon>
        <taxon>Tracheophyta</taxon>
        <taxon>Spermatophyta</taxon>
        <taxon>Magnoliopsida</taxon>
        <taxon>eudicotyledons</taxon>
        <taxon>Gunneridae</taxon>
        <taxon>Pentapetalae</taxon>
        <taxon>rosids</taxon>
        <taxon>fabids</taxon>
        <taxon>Malpighiales</taxon>
        <taxon>Salicaceae</taxon>
        <taxon>Saliceae</taxon>
        <taxon>Salix</taxon>
    </lineage>
</organism>
<name>A0A6N2NK06_SALVM</name>
<accession>A0A6N2NK06</accession>
<dbReference type="PANTHER" id="PTHR15852:SF75">
    <property type="entry name" value="ZINC-FINGER DOMAIN-CONTAINING PROTEIN"/>
    <property type="match status" value="1"/>
</dbReference>